<feature type="domain" description="DSBA-like thioredoxin" evidence="1">
    <location>
        <begin position="69"/>
        <end position="265"/>
    </location>
</feature>
<dbReference type="Gramene" id="mRNA:HanXRQr2_Chr14g0652181">
    <property type="protein sequence ID" value="mRNA:HanXRQr2_Chr14g0652181"/>
    <property type="gene ID" value="HanXRQr2_Chr14g0652181"/>
</dbReference>
<dbReference type="InterPro" id="IPR036249">
    <property type="entry name" value="Thioredoxin-like_sf"/>
</dbReference>
<proteinExistence type="predicted"/>
<dbReference type="EMBL" id="CM007903">
    <property type="protein sequence ID" value="OTF99063.1"/>
    <property type="molecule type" value="Genomic_DNA"/>
</dbReference>
<gene>
    <name evidence="3" type="ORF">HannXRQ_Chr14g0452481</name>
    <name evidence="2" type="ORF">HanXRQr2_Chr14g0652181</name>
</gene>
<protein>
    <submittedName>
        <fullName evidence="2">DSBA-like thioredoxin domain, Thioredoxin-like superfamily</fullName>
    </submittedName>
    <submittedName>
        <fullName evidence="3">Putative thioredoxin superfamily protein</fullName>
    </submittedName>
</protein>
<dbReference type="Proteomes" id="UP000215914">
    <property type="component" value="Chromosome 14"/>
</dbReference>
<sequence length="270" mass="30020">MGVGSLVDNQAQINAFLEIQMKTQMNVYIPIPSNQIFSTSLFNSTTFNYRYFKIMAQSASNAGKKLIKIDVTSDSVCPWCFVGKKGLDKAVALSKDQYNFEIKWHPFLLDPSAPKEGVNKKDHYKNKFGSRADQMHARMTQVFKGHGLDYDLSGLTGSSLDSHRLILFAGKQGLDKQHNLVEELMNGYFTQGKFIGDKEFLVESARKVGLEGAAEFLQDPNNGLQEVNEELGKYAANISGVPHYVINGKHQLSGGQPAEVFLRAFQVTAN</sequence>
<dbReference type="Pfam" id="PF01323">
    <property type="entry name" value="DSBA"/>
    <property type="match status" value="1"/>
</dbReference>
<dbReference type="SUPFAM" id="SSF52833">
    <property type="entry name" value="Thioredoxin-like"/>
    <property type="match status" value="1"/>
</dbReference>
<dbReference type="PANTHER" id="PTHR13887:SF41">
    <property type="entry name" value="THIOREDOXIN SUPERFAMILY PROTEIN"/>
    <property type="match status" value="1"/>
</dbReference>
<reference evidence="2" key="3">
    <citation type="submission" date="2020-06" db="EMBL/GenBank/DDBJ databases">
        <title>Helianthus annuus Genome sequencing and assembly Release 2.</title>
        <authorList>
            <person name="Gouzy J."/>
            <person name="Langlade N."/>
            <person name="Munos S."/>
        </authorList>
    </citation>
    <scope>NUCLEOTIDE SEQUENCE</scope>
    <source>
        <tissue evidence="2">Leaves</tissue>
    </source>
</reference>
<dbReference type="GO" id="GO:0050832">
    <property type="term" value="P:defense response to fungus"/>
    <property type="evidence" value="ECO:0007669"/>
    <property type="project" value="EnsemblPlants"/>
</dbReference>
<evidence type="ECO:0000313" key="4">
    <source>
        <dbReference type="Proteomes" id="UP000215914"/>
    </source>
</evidence>
<dbReference type="OrthoDB" id="1930760at2759"/>
<dbReference type="InterPro" id="IPR001853">
    <property type="entry name" value="DSBA-like_thioredoxin_dom"/>
</dbReference>
<dbReference type="EMBL" id="MNCJ02000329">
    <property type="protein sequence ID" value="KAF5769778.1"/>
    <property type="molecule type" value="Genomic_DNA"/>
</dbReference>
<reference evidence="3" key="2">
    <citation type="submission" date="2017-02" db="EMBL/GenBank/DDBJ databases">
        <title>Sunflower complete genome.</title>
        <authorList>
            <person name="Langlade N."/>
            <person name="Munos S."/>
        </authorList>
    </citation>
    <scope>NUCLEOTIDE SEQUENCE [LARGE SCALE GENOMIC DNA]</scope>
    <source>
        <tissue evidence="3">Leaves</tissue>
    </source>
</reference>
<dbReference type="FunCoup" id="A0A251SK29">
    <property type="interactions" value="4"/>
</dbReference>
<dbReference type="CDD" id="cd03024">
    <property type="entry name" value="DsbA_FrnE"/>
    <property type="match status" value="1"/>
</dbReference>
<accession>A0A251SK29</accession>
<keyword evidence="4" id="KW-1185">Reference proteome</keyword>
<dbReference type="Gene3D" id="3.40.30.10">
    <property type="entry name" value="Glutaredoxin"/>
    <property type="match status" value="1"/>
</dbReference>
<dbReference type="PANTHER" id="PTHR13887">
    <property type="entry name" value="GLUTATHIONE S-TRANSFERASE KAPPA"/>
    <property type="match status" value="1"/>
</dbReference>
<organism evidence="3 4">
    <name type="scientific">Helianthus annuus</name>
    <name type="common">Common sunflower</name>
    <dbReference type="NCBI Taxonomy" id="4232"/>
    <lineage>
        <taxon>Eukaryota</taxon>
        <taxon>Viridiplantae</taxon>
        <taxon>Streptophyta</taxon>
        <taxon>Embryophyta</taxon>
        <taxon>Tracheophyta</taxon>
        <taxon>Spermatophyta</taxon>
        <taxon>Magnoliopsida</taxon>
        <taxon>eudicotyledons</taxon>
        <taxon>Gunneridae</taxon>
        <taxon>Pentapetalae</taxon>
        <taxon>asterids</taxon>
        <taxon>campanulids</taxon>
        <taxon>Asterales</taxon>
        <taxon>Asteraceae</taxon>
        <taxon>Asteroideae</taxon>
        <taxon>Heliantheae alliance</taxon>
        <taxon>Heliantheae</taxon>
        <taxon>Helianthus</taxon>
    </lineage>
</organism>
<dbReference type="AlphaFoldDB" id="A0A251SK29"/>
<dbReference type="InParanoid" id="A0A251SK29"/>
<dbReference type="GO" id="GO:0016491">
    <property type="term" value="F:oxidoreductase activity"/>
    <property type="evidence" value="ECO:0007669"/>
    <property type="project" value="InterPro"/>
</dbReference>
<evidence type="ECO:0000313" key="2">
    <source>
        <dbReference type="EMBL" id="KAF5769778.1"/>
    </source>
</evidence>
<evidence type="ECO:0000313" key="3">
    <source>
        <dbReference type="EMBL" id="OTF99063.1"/>
    </source>
</evidence>
<evidence type="ECO:0000259" key="1">
    <source>
        <dbReference type="Pfam" id="PF01323"/>
    </source>
</evidence>
<name>A0A251SK29_HELAN</name>
<dbReference type="OMA" id="QKYAISG"/>
<reference evidence="2 4" key="1">
    <citation type="journal article" date="2017" name="Nature">
        <title>The sunflower genome provides insights into oil metabolism, flowering and Asterid evolution.</title>
        <authorList>
            <person name="Badouin H."/>
            <person name="Gouzy J."/>
            <person name="Grassa C.J."/>
            <person name="Murat F."/>
            <person name="Staton S.E."/>
            <person name="Cottret L."/>
            <person name="Lelandais-Briere C."/>
            <person name="Owens G.L."/>
            <person name="Carrere S."/>
            <person name="Mayjonade B."/>
            <person name="Legrand L."/>
            <person name="Gill N."/>
            <person name="Kane N.C."/>
            <person name="Bowers J.E."/>
            <person name="Hubner S."/>
            <person name="Bellec A."/>
            <person name="Berard A."/>
            <person name="Berges H."/>
            <person name="Blanchet N."/>
            <person name="Boniface M.C."/>
            <person name="Brunel D."/>
            <person name="Catrice O."/>
            <person name="Chaidir N."/>
            <person name="Claudel C."/>
            <person name="Donnadieu C."/>
            <person name="Faraut T."/>
            <person name="Fievet G."/>
            <person name="Helmstetter N."/>
            <person name="King M."/>
            <person name="Knapp S.J."/>
            <person name="Lai Z."/>
            <person name="Le Paslier M.C."/>
            <person name="Lippi Y."/>
            <person name="Lorenzon L."/>
            <person name="Mandel J.R."/>
            <person name="Marage G."/>
            <person name="Marchand G."/>
            <person name="Marquand E."/>
            <person name="Bret-Mestries E."/>
            <person name="Morien E."/>
            <person name="Nambeesan S."/>
            <person name="Nguyen T."/>
            <person name="Pegot-Espagnet P."/>
            <person name="Pouilly N."/>
            <person name="Raftis F."/>
            <person name="Sallet E."/>
            <person name="Schiex T."/>
            <person name="Thomas J."/>
            <person name="Vandecasteele C."/>
            <person name="Vares D."/>
            <person name="Vear F."/>
            <person name="Vautrin S."/>
            <person name="Crespi M."/>
            <person name="Mangin B."/>
            <person name="Burke J.M."/>
            <person name="Salse J."/>
            <person name="Munos S."/>
            <person name="Vincourt P."/>
            <person name="Rieseberg L.H."/>
            <person name="Langlade N.B."/>
        </authorList>
    </citation>
    <scope>NUCLEOTIDE SEQUENCE [LARGE SCALE GENOMIC DNA]</scope>
    <source>
        <strain evidence="4">cv. SF193</strain>
        <tissue evidence="2">Leaves</tissue>
    </source>
</reference>
<dbReference type="STRING" id="4232.A0A251SK29"/>